<proteinExistence type="predicted"/>
<gene>
    <name evidence="3" type="ORF">PPACK8108_LOCUS23014</name>
</gene>
<keyword evidence="4" id="KW-1185">Reference proteome</keyword>
<feature type="compositionally biased region" description="Gly residues" evidence="1">
    <location>
        <begin position="78"/>
        <end position="118"/>
    </location>
</feature>
<evidence type="ECO:0000256" key="2">
    <source>
        <dbReference type="SAM" id="SignalP"/>
    </source>
</evidence>
<feature type="region of interest" description="Disordered" evidence="1">
    <location>
        <begin position="61"/>
        <end position="118"/>
    </location>
</feature>
<sequence>MRFSYQVFFAFCLMVALVSAVPEDMSPNEGVQEKGIASPNTKGTSKEKIFVAPGVGWVPGAPWGGPWGGPWRGPWRGPWGGPWGGPWRGPWGGPWNGGWGGRPGWGGGWRGPGWRGRW</sequence>
<feature type="chain" id="PRO_5043874640" evidence="2">
    <location>
        <begin position="21"/>
        <end position="118"/>
    </location>
</feature>
<feature type="signal peptide" evidence="2">
    <location>
        <begin position="1"/>
        <end position="20"/>
    </location>
</feature>
<evidence type="ECO:0000313" key="3">
    <source>
        <dbReference type="EMBL" id="CAH7688105.1"/>
    </source>
</evidence>
<comment type="caution">
    <text evidence="3">The sequence shown here is derived from an EMBL/GenBank/DDBJ whole genome shotgun (WGS) entry which is preliminary data.</text>
</comment>
<name>A0AAV0BLA9_PHAPC</name>
<dbReference type="EMBL" id="CALTRL010005954">
    <property type="protein sequence ID" value="CAH7688105.1"/>
    <property type="molecule type" value="Genomic_DNA"/>
</dbReference>
<reference evidence="3" key="1">
    <citation type="submission" date="2022-06" db="EMBL/GenBank/DDBJ databases">
        <authorList>
            <consortium name="SYNGENTA / RWTH Aachen University"/>
        </authorList>
    </citation>
    <scope>NUCLEOTIDE SEQUENCE</scope>
</reference>
<protein>
    <submittedName>
        <fullName evidence="3">Uncharacterized protein</fullName>
    </submittedName>
</protein>
<feature type="compositionally biased region" description="Gly residues" evidence="1">
    <location>
        <begin position="62"/>
        <end position="71"/>
    </location>
</feature>
<dbReference type="Proteomes" id="UP001153365">
    <property type="component" value="Unassembled WGS sequence"/>
</dbReference>
<evidence type="ECO:0000256" key="1">
    <source>
        <dbReference type="SAM" id="MobiDB-lite"/>
    </source>
</evidence>
<dbReference type="AlphaFoldDB" id="A0AAV0BLA9"/>
<keyword evidence="2" id="KW-0732">Signal</keyword>
<evidence type="ECO:0000313" key="4">
    <source>
        <dbReference type="Proteomes" id="UP001153365"/>
    </source>
</evidence>
<feature type="region of interest" description="Disordered" evidence="1">
    <location>
        <begin position="26"/>
        <end position="45"/>
    </location>
</feature>
<accession>A0AAV0BLA9</accession>
<organism evidence="3 4">
    <name type="scientific">Phakopsora pachyrhizi</name>
    <name type="common">Asian soybean rust disease fungus</name>
    <dbReference type="NCBI Taxonomy" id="170000"/>
    <lineage>
        <taxon>Eukaryota</taxon>
        <taxon>Fungi</taxon>
        <taxon>Dikarya</taxon>
        <taxon>Basidiomycota</taxon>
        <taxon>Pucciniomycotina</taxon>
        <taxon>Pucciniomycetes</taxon>
        <taxon>Pucciniales</taxon>
        <taxon>Phakopsoraceae</taxon>
        <taxon>Phakopsora</taxon>
    </lineage>
</organism>